<evidence type="ECO:0000256" key="1">
    <source>
        <dbReference type="SAM" id="MobiDB-lite"/>
    </source>
</evidence>
<proteinExistence type="predicted"/>
<reference evidence="2 3" key="1">
    <citation type="journal article" date="2021" name="Elife">
        <title>Chloroplast acquisition without the gene transfer in kleptoplastic sea slugs, Plakobranchus ocellatus.</title>
        <authorList>
            <person name="Maeda T."/>
            <person name="Takahashi S."/>
            <person name="Yoshida T."/>
            <person name="Shimamura S."/>
            <person name="Takaki Y."/>
            <person name="Nagai Y."/>
            <person name="Toyoda A."/>
            <person name="Suzuki Y."/>
            <person name="Arimoto A."/>
            <person name="Ishii H."/>
            <person name="Satoh N."/>
            <person name="Nishiyama T."/>
            <person name="Hasebe M."/>
            <person name="Maruyama T."/>
            <person name="Minagawa J."/>
            <person name="Obokata J."/>
            <person name="Shigenobu S."/>
        </authorList>
    </citation>
    <scope>NUCLEOTIDE SEQUENCE [LARGE SCALE GENOMIC DNA]</scope>
</reference>
<comment type="caution">
    <text evidence="2">The sequence shown here is derived from an EMBL/GenBank/DDBJ whole genome shotgun (WGS) entry which is preliminary data.</text>
</comment>
<keyword evidence="3" id="KW-1185">Reference proteome</keyword>
<evidence type="ECO:0000313" key="2">
    <source>
        <dbReference type="EMBL" id="GFO02514.1"/>
    </source>
</evidence>
<feature type="compositionally biased region" description="Basic and acidic residues" evidence="1">
    <location>
        <begin position="21"/>
        <end position="34"/>
    </location>
</feature>
<accession>A0AAV4A7M1</accession>
<dbReference type="Proteomes" id="UP000735302">
    <property type="component" value="Unassembled WGS sequence"/>
</dbReference>
<evidence type="ECO:0000313" key="3">
    <source>
        <dbReference type="Proteomes" id="UP000735302"/>
    </source>
</evidence>
<dbReference type="EMBL" id="BLXT01003598">
    <property type="protein sequence ID" value="GFO02514.1"/>
    <property type="molecule type" value="Genomic_DNA"/>
</dbReference>
<gene>
    <name evidence="2" type="ORF">PoB_002901900</name>
</gene>
<feature type="region of interest" description="Disordered" evidence="1">
    <location>
        <begin position="1"/>
        <end position="43"/>
    </location>
</feature>
<protein>
    <submittedName>
        <fullName evidence="2">Uncharacterized protein</fullName>
    </submittedName>
</protein>
<name>A0AAV4A7M1_9GAST</name>
<dbReference type="AlphaFoldDB" id="A0AAV4A7M1"/>
<sequence>MAAPFSLSSRAPEVSPGCKAKRVDPTLRQNESRSRLGVRSQQRNHSVSKHVYIVGHENCCLQRGIGLSVRSQWRQQLTCPTTHIFGNTLVSLV</sequence>
<organism evidence="2 3">
    <name type="scientific">Plakobranchus ocellatus</name>
    <dbReference type="NCBI Taxonomy" id="259542"/>
    <lineage>
        <taxon>Eukaryota</taxon>
        <taxon>Metazoa</taxon>
        <taxon>Spiralia</taxon>
        <taxon>Lophotrochozoa</taxon>
        <taxon>Mollusca</taxon>
        <taxon>Gastropoda</taxon>
        <taxon>Heterobranchia</taxon>
        <taxon>Euthyneura</taxon>
        <taxon>Panpulmonata</taxon>
        <taxon>Sacoglossa</taxon>
        <taxon>Placobranchoidea</taxon>
        <taxon>Plakobranchidae</taxon>
        <taxon>Plakobranchus</taxon>
    </lineage>
</organism>